<proteinExistence type="predicted"/>
<dbReference type="RefSeq" id="WP_186890616.1">
    <property type="nucleotide sequence ID" value="NZ_JACOFU010000003.1"/>
</dbReference>
<dbReference type="EMBL" id="JACOFU010000003">
    <property type="protein sequence ID" value="MBC3831566.1"/>
    <property type="molecule type" value="Genomic_DNA"/>
</dbReference>
<evidence type="ECO:0008006" key="5">
    <source>
        <dbReference type="Google" id="ProtNLM"/>
    </source>
</evidence>
<evidence type="ECO:0000256" key="1">
    <source>
        <dbReference type="SAM" id="MobiDB-lite"/>
    </source>
</evidence>
<feature type="compositionally biased region" description="Basic and acidic residues" evidence="1">
    <location>
        <begin position="51"/>
        <end position="60"/>
    </location>
</feature>
<feature type="chain" id="PRO_5046735897" description="Cobalt-zinc-cadmium resistance protein" evidence="2">
    <location>
        <begin position="31"/>
        <end position="124"/>
    </location>
</feature>
<reference evidence="3 4" key="1">
    <citation type="submission" date="2020-08" db="EMBL/GenBank/DDBJ databases">
        <title>Novel species isolated from subtropical streams in China.</title>
        <authorList>
            <person name="Lu H."/>
        </authorList>
    </citation>
    <scope>NUCLEOTIDE SEQUENCE [LARGE SCALE GENOMIC DNA]</scope>
    <source>
        <strain evidence="3 4">KCTC 52442</strain>
    </source>
</reference>
<name>A0ABR6XPY5_9BURK</name>
<dbReference type="Proteomes" id="UP000643610">
    <property type="component" value="Unassembled WGS sequence"/>
</dbReference>
<feature type="region of interest" description="Disordered" evidence="1">
    <location>
        <begin position="37"/>
        <end position="111"/>
    </location>
</feature>
<feature type="signal peptide" evidence="2">
    <location>
        <begin position="1"/>
        <end position="30"/>
    </location>
</feature>
<protein>
    <recommendedName>
        <fullName evidence="5">Cobalt-zinc-cadmium resistance protein</fullName>
    </recommendedName>
</protein>
<evidence type="ECO:0000313" key="3">
    <source>
        <dbReference type="EMBL" id="MBC3831566.1"/>
    </source>
</evidence>
<sequence>MYIIRVMCKKWIILLVLALTFQLSWTAASAFCQHETDKSTQHFGHHPHQHHTADQEDQKNKAGNKKPVSHPDCTTCHHGASMTADSRVSPFDDLGRQDSRSLTQLQPPMPFLAEPERPKWIRVV</sequence>
<keyword evidence="4" id="KW-1185">Reference proteome</keyword>
<organism evidence="3 4">
    <name type="scientific">Undibacterium amnicola</name>
    <dbReference type="NCBI Taxonomy" id="1834038"/>
    <lineage>
        <taxon>Bacteria</taxon>
        <taxon>Pseudomonadati</taxon>
        <taxon>Pseudomonadota</taxon>
        <taxon>Betaproteobacteria</taxon>
        <taxon>Burkholderiales</taxon>
        <taxon>Oxalobacteraceae</taxon>
        <taxon>Undibacterium</taxon>
    </lineage>
</organism>
<evidence type="ECO:0000313" key="4">
    <source>
        <dbReference type="Proteomes" id="UP000643610"/>
    </source>
</evidence>
<comment type="caution">
    <text evidence="3">The sequence shown here is derived from an EMBL/GenBank/DDBJ whole genome shotgun (WGS) entry which is preliminary data.</text>
</comment>
<gene>
    <name evidence="3" type="ORF">H8K33_08590</name>
</gene>
<keyword evidence="2" id="KW-0732">Signal</keyword>
<evidence type="ECO:0000256" key="2">
    <source>
        <dbReference type="SAM" id="SignalP"/>
    </source>
</evidence>
<accession>A0ABR6XPY5</accession>